<proteinExistence type="predicted"/>
<comment type="caution">
    <text evidence="1">The sequence shown here is derived from an EMBL/GenBank/DDBJ whole genome shotgun (WGS) entry which is preliminary data.</text>
</comment>
<dbReference type="RefSeq" id="WP_193720722.1">
    <property type="nucleotide sequence ID" value="NZ_JACSPN010000020.1"/>
</dbReference>
<dbReference type="Gene3D" id="3.30.530.20">
    <property type="match status" value="1"/>
</dbReference>
<evidence type="ECO:0000313" key="2">
    <source>
        <dbReference type="Proteomes" id="UP000822993"/>
    </source>
</evidence>
<dbReference type="EMBL" id="JACSPN010000020">
    <property type="protein sequence ID" value="MBE7701474.1"/>
    <property type="molecule type" value="Genomic_DNA"/>
</dbReference>
<keyword evidence="2" id="KW-1185">Reference proteome</keyword>
<name>A0A9D5UBU8_9CELL</name>
<gene>
    <name evidence="1" type="ORF">H9623_14370</name>
</gene>
<dbReference type="InterPro" id="IPR023393">
    <property type="entry name" value="START-like_dom_sf"/>
</dbReference>
<dbReference type="Pfam" id="PF10604">
    <property type="entry name" value="Polyketide_cyc2"/>
    <property type="match status" value="1"/>
</dbReference>
<accession>A0A9D5UBU8</accession>
<protein>
    <submittedName>
        <fullName evidence="1">SRPBCC family protein</fullName>
    </submittedName>
</protein>
<dbReference type="SUPFAM" id="SSF55961">
    <property type="entry name" value="Bet v1-like"/>
    <property type="match status" value="1"/>
</dbReference>
<dbReference type="Proteomes" id="UP000822993">
    <property type="component" value="Unassembled WGS sequence"/>
</dbReference>
<evidence type="ECO:0000313" key="1">
    <source>
        <dbReference type="EMBL" id="MBE7701474.1"/>
    </source>
</evidence>
<sequence>MTAADERRPAAGRVELTHVLPLSAERAFALVADVRTHPRWVPLSRGTFHGADGSTVPATAWRPGVGAEFTMVSGPFSPQGAPGFPDRMRVTEWVPPSDGRAGRATYLKLGPALLGEAGIVVVPLAAHHLPDVHRREPVGRCAVTWWEDVYLAGPLPRAVTAPFAARVLDLMIRLSLRRLDRIVARGR</sequence>
<organism evidence="1 2">
    <name type="scientific">Oerskovia douganii</name>
    <dbReference type="NCBI Taxonomy" id="2762210"/>
    <lineage>
        <taxon>Bacteria</taxon>
        <taxon>Bacillati</taxon>
        <taxon>Actinomycetota</taxon>
        <taxon>Actinomycetes</taxon>
        <taxon>Micrococcales</taxon>
        <taxon>Cellulomonadaceae</taxon>
        <taxon>Oerskovia</taxon>
    </lineage>
</organism>
<dbReference type="AlphaFoldDB" id="A0A9D5UBU8"/>
<dbReference type="InterPro" id="IPR019587">
    <property type="entry name" value="Polyketide_cyclase/dehydratase"/>
</dbReference>
<reference evidence="1 2" key="1">
    <citation type="submission" date="2020-08" db="EMBL/GenBank/DDBJ databases">
        <title>A Genomic Blueprint of the Chicken Gut Microbiome.</title>
        <authorList>
            <person name="Gilroy R."/>
            <person name="Ravi A."/>
            <person name="Getino M."/>
            <person name="Pursley I."/>
            <person name="Horton D.L."/>
            <person name="Alikhan N.-F."/>
            <person name="Baker D."/>
            <person name="Gharbi K."/>
            <person name="Hall N."/>
            <person name="Watson M."/>
            <person name="Adriaenssens E.M."/>
            <person name="Foster-Nyarko E."/>
            <person name="Jarju S."/>
            <person name="Secka A."/>
            <person name="Antonio M."/>
            <person name="Oren A."/>
            <person name="Chaudhuri R."/>
            <person name="La Ragione R.M."/>
            <person name="Hildebrand F."/>
            <person name="Pallen M.J."/>
        </authorList>
    </citation>
    <scope>NUCLEOTIDE SEQUENCE [LARGE SCALE GENOMIC DNA]</scope>
    <source>
        <strain evidence="1 2">Sa1BUA8</strain>
    </source>
</reference>